<dbReference type="Proteomes" id="UP000799441">
    <property type="component" value="Unassembled WGS sequence"/>
</dbReference>
<dbReference type="AlphaFoldDB" id="A0A9P4Q685"/>
<evidence type="ECO:0000313" key="2">
    <source>
        <dbReference type="Proteomes" id="UP000799441"/>
    </source>
</evidence>
<dbReference type="EMBL" id="MU003803">
    <property type="protein sequence ID" value="KAF2720068.1"/>
    <property type="molecule type" value="Genomic_DNA"/>
</dbReference>
<sequence length="157" mass="17031">MVFIDIIIIIHSRHRNEVHVCIPTSNNPSIDQVNQRTQVYTRQMLAPNKRRQEAFSINIPENNIAYSTTFPDPTTSALIPLESRSIISPITAPADPPVVDLTTVTAPARLPLDIHSRIALIPPGSPIRATVAASLSGHRSRAPHVRGGGAGIVERTA</sequence>
<protein>
    <submittedName>
        <fullName evidence="1">Uncharacterized protein</fullName>
    </submittedName>
</protein>
<gene>
    <name evidence="1" type="ORF">K431DRAFT_96884</name>
</gene>
<proteinExistence type="predicted"/>
<accession>A0A9P4Q685</accession>
<organism evidence="1 2">
    <name type="scientific">Polychaeton citri CBS 116435</name>
    <dbReference type="NCBI Taxonomy" id="1314669"/>
    <lineage>
        <taxon>Eukaryota</taxon>
        <taxon>Fungi</taxon>
        <taxon>Dikarya</taxon>
        <taxon>Ascomycota</taxon>
        <taxon>Pezizomycotina</taxon>
        <taxon>Dothideomycetes</taxon>
        <taxon>Dothideomycetidae</taxon>
        <taxon>Capnodiales</taxon>
        <taxon>Capnodiaceae</taxon>
        <taxon>Polychaeton</taxon>
    </lineage>
</organism>
<reference evidence="1" key="1">
    <citation type="journal article" date="2020" name="Stud. Mycol.">
        <title>101 Dothideomycetes genomes: a test case for predicting lifestyles and emergence of pathogens.</title>
        <authorList>
            <person name="Haridas S."/>
            <person name="Albert R."/>
            <person name="Binder M."/>
            <person name="Bloem J."/>
            <person name="Labutti K."/>
            <person name="Salamov A."/>
            <person name="Andreopoulos B."/>
            <person name="Baker S."/>
            <person name="Barry K."/>
            <person name="Bills G."/>
            <person name="Bluhm B."/>
            <person name="Cannon C."/>
            <person name="Castanera R."/>
            <person name="Culley D."/>
            <person name="Daum C."/>
            <person name="Ezra D."/>
            <person name="Gonzalez J."/>
            <person name="Henrissat B."/>
            <person name="Kuo A."/>
            <person name="Liang C."/>
            <person name="Lipzen A."/>
            <person name="Lutzoni F."/>
            <person name="Magnuson J."/>
            <person name="Mondo S."/>
            <person name="Nolan M."/>
            <person name="Ohm R."/>
            <person name="Pangilinan J."/>
            <person name="Park H.-J."/>
            <person name="Ramirez L."/>
            <person name="Alfaro M."/>
            <person name="Sun H."/>
            <person name="Tritt A."/>
            <person name="Yoshinaga Y."/>
            <person name="Zwiers L.-H."/>
            <person name="Turgeon B."/>
            <person name="Goodwin S."/>
            <person name="Spatafora J."/>
            <person name="Crous P."/>
            <person name="Grigoriev I."/>
        </authorList>
    </citation>
    <scope>NUCLEOTIDE SEQUENCE</scope>
    <source>
        <strain evidence="1">CBS 116435</strain>
    </source>
</reference>
<comment type="caution">
    <text evidence="1">The sequence shown here is derived from an EMBL/GenBank/DDBJ whole genome shotgun (WGS) entry which is preliminary data.</text>
</comment>
<evidence type="ECO:0000313" key="1">
    <source>
        <dbReference type="EMBL" id="KAF2720068.1"/>
    </source>
</evidence>
<keyword evidence="2" id="KW-1185">Reference proteome</keyword>
<name>A0A9P4Q685_9PEZI</name>